<accession>A0ABQ7Y0B3</accession>
<dbReference type="Pfam" id="PF07557">
    <property type="entry name" value="Shugoshin_C"/>
    <property type="match status" value="1"/>
</dbReference>
<dbReference type="Proteomes" id="UP000824890">
    <property type="component" value="Unassembled WGS sequence"/>
</dbReference>
<evidence type="ECO:0000256" key="3">
    <source>
        <dbReference type="SAM" id="MobiDB-lite"/>
    </source>
</evidence>
<comment type="similarity">
    <text evidence="1">Belongs to the shugoshin family.</text>
</comment>
<organism evidence="5 6">
    <name type="scientific">Brassica napus</name>
    <name type="common">Rape</name>
    <dbReference type="NCBI Taxonomy" id="3708"/>
    <lineage>
        <taxon>Eukaryota</taxon>
        <taxon>Viridiplantae</taxon>
        <taxon>Streptophyta</taxon>
        <taxon>Embryophyta</taxon>
        <taxon>Tracheophyta</taxon>
        <taxon>Spermatophyta</taxon>
        <taxon>Magnoliopsida</taxon>
        <taxon>eudicotyledons</taxon>
        <taxon>Gunneridae</taxon>
        <taxon>Pentapetalae</taxon>
        <taxon>rosids</taxon>
        <taxon>malvids</taxon>
        <taxon>Brassicales</taxon>
        <taxon>Brassicaceae</taxon>
        <taxon>Brassiceae</taxon>
        <taxon>Brassica</taxon>
    </lineage>
</organism>
<sequence>MSFHYKTIPKSQTLSLAHSASSSLLDSKFQNPIQSSLGFLVPASTMSSATVLDGDNYAAQEVRSIHKESLTSSAQRRKLADISNLGREETQQLQQQNMLFSSKEYAAKLEKALPFAFFILLRLWWQTENMTLLKALAHRNKIIELSGVEIQKLRINLRNVQEKNLHLAQANSHMLAELNTNRDRLKLLQHELGCKDVLLEARKMQTEASYFPEQGLPSRDDSTKDKVPSNVSDGYCEPFQAHDINHKDTKRKRTSRIKPSKSSIVKPVQIKENANSKRRVSGVIDTTVIPEVTCQTENDAEKGFVSQGTNQIVDSIVNSKFVLDAANPIKDGVHSKRQCVRRKSTRFDVQETEQTDAVLEMDDAKETKETTRICLKRRSARLRPEEVEPCKSFHERDEVKETIKGRRVSSRQQSARFDFQEPEVTETVSADDARKVSGVIDTTVIPEVTCQTEDDAEKGFVSQGINQIVDNIVNNKFVIDAANPVKDSMHSKRQCVGKKSTRFDVQVAEQTETVLEMDDVKETKETARLSLRRGSARLRPKEAEPCKSFHERDEVKETVKRKRVSSRQQSARFDFKEPEVTETLSADDARSLVSDGSEAVETSESRHDTKDTNGTRRVTTRRQSAKGKSQTATETKGAIEDVVVTDPSISINTVQECDVLPSTVSPEDHEKESKNKPEAEETGGMMRRKSMRRTSRHAAEKVQSYREVSLKVKLRRDC</sequence>
<dbReference type="InterPro" id="IPR044693">
    <property type="entry name" value="SGO_plant"/>
</dbReference>
<feature type="region of interest" description="Disordered" evidence="3">
    <location>
        <begin position="533"/>
        <end position="635"/>
    </location>
</feature>
<feature type="compositionally biased region" description="Basic and acidic residues" evidence="3">
    <location>
        <begin position="666"/>
        <end position="679"/>
    </location>
</feature>
<keyword evidence="2" id="KW-0159">Chromosome partition</keyword>
<evidence type="ECO:0000313" key="6">
    <source>
        <dbReference type="Proteomes" id="UP000824890"/>
    </source>
</evidence>
<proteinExistence type="inferred from homology"/>
<dbReference type="EMBL" id="JAGKQM010000019">
    <property type="protein sequence ID" value="KAH0861604.1"/>
    <property type="molecule type" value="Genomic_DNA"/>
</dbReference>
<reference evidence="5 6" key="1">
    <citation type="submission" date="2021-05" db="EMBL/GenBank/DDBJ databases">
        <title>Genome Assembly of Synthetic Allotetraploid Brassica napus Reveals Homoeologous Exchanges between Subgenomes.</title>
        <authorList>
            <person name="Davis J.T."/>
        </authorList>
    </citation>
    <scope>NUCLEOTIDE SEQUENCE [LARGE SCALE GENOMIC DNA]</scope>
    <source>
        <strain evidence="6">cv. Da-Ae</strain>
        <tissue evidence="5">Seedling</tissue>
    </source>
</reference>
<feature type="compositionally biased region" description="Basic residues" evidence="3">
    <location>
        <begin position="686"/>
        <end position="696"/>
    </location>
</feature>
<evidence type="ECO:0000259" key="4">
    <source>
        <dbReference type="Pfam" id="PF07557"/>
    </source>
</evidence>
<evidence type="ECO:0000256" key="2">
    <source>
        <dbReference type="ARBA" id="ARBA00022829"/>
    </source>
</evidence>
<evidence type="ECO:0000256" key="1">
    <source>
        <dbReference type="ARBA" id="ARBA00010845"/>
    </source>
</evidence>
<name>A0ABQ7Y0B3_BRANA</name>
<feature type="compositionally biased region" description="Basic and acidic residues" evidence="3">
    <location>
        <begin position="539"/>
        <end position="558"/>
    </location>
</feature>
<feature type="region of interest" description="Disordered" evidence="3">
    <location>
        <begin position="654"/>
        <end position="704"/>
    </location>
</feature>
<comment type="caution">
    <text evidence="5">The sequence shown here is derived from an EMBL/GenBank/DDBJ whole genome shotgun (WGS) entry which is preliminary data.</text>
</comment>
<feature type="compositionally biased region" description="Basic and acidic residues" evidence="3">
    <location>
        <begin position="603"/>
        <end position="614"/>
    </location>
</feature>
<dbReference type="PANTHER" id="PTHR34373">
    <property type="entry name" value="SHUGOSHIN 2"/>
    <property type="match status" value="1"/>
</dbReference>
<protein>
    <recommendedName>
        <fullName evidence="4">Shugoshin C-terminal domain-containing protein</fullName>
    </recommendedName>
</protein>
<keyword evidence="6" id="KW-1185">Reference proteome</keyword>
<evidence type="ECO:0000313" key="5">
    <source>
        <dbReference type="EMBL" id="KAH0861604.1"/>
    </source>
</evidence>
<gene>
    <name evidence="5" type="ORF">HID58_089865</name>
</gene>
<feature type="domain" description="Shugoshin C-terminal" evidence="4">
    <location>
        <begin position="693"/>
        <end position="716"/>
    </location>
</feature>
<dbReference type="InterPro" id="IPR011515">
    <property type="entry name" value="Shugoshin_C"/>
</dbReference>
<dbReference type="PANTHER" id="PTHR34373:SF9">
    <property type="entry name" value="SHUGOSHIN 2"/>
    <property type="match status" value="1"/>
</dbReference>